<protein>
    <recommendedName>
        <fullName evidence="6">TF-B3 domain-containing protein</fullName>
    </recommendedName>
</protein>
<proteinExistence type="predicted"/>
<dbReference type="GO" id="GO:0003677">
    <property type="term" value="F:DNA binding"/>
    <property type="evidence" value="ECO:0007669"/>
    <property type="project" value="UniProtKB-KW"/>
</dbReference>
<keyword evidence="3" id="KW-0238">DNA-binding</keyword>
<comment type="caution">
    <text evidence="7">The sequence shown here is derived from an EMBL/GenBank/DDBJ whole genome shotgun (WGS) entry which is preliminary data.</text>
</comment>
<dbReference type="Proteomes" id="UP000233551">
    <property type="component" value="Unassembled WGS sequence"/>
</dbReference>
<dbReference type="AlphaFoldDB" id="A0A2I0HYV4"/>
<keyword evidence="4" id="KW-0804">Transcription</keyword>
<evidence type="ECO:0000313" key="8">
    <source>
        <dbReference type="Proteomes" id="UP000233551"/>
    </source>
</evidence>
<dbReference type="CDD" id="cd10017">
    <property type="entry name" value="B3_DNA"/>
    <property type="match status" value="1"/>
</dbReference>
<sequence>MVDADYLAVTLDGNDKKIIEIPDDDQKITKGKAAVNNHISKSKKRPSFVRSLAYYEMRFIIFAFFLQKLPATFVREAGLRYKSRTMIRGQQGREWPDKLLGWRDYHRIHLSAGWSKFTQDNGLSIGDTQGRSQCVGKRAIAPP</sequence>
<keyword evidence="8" id="KW-1185">Reference proteome</keyword>
<name>A0A2I0HYV4_PUNGR</name>
<keyword evidence="5" id="KW-0539">Nucleus</keyword>
<keyword evidence="2" id="KW-0805">Transcription regulation</keyword>
<evidence type="ECO:0000259" key="6">
    <source>
        <dbReference type="PROSITE" id="PS50863"/>
    </source>
</evidence>
<dbReference type="InterPro" id="IPR003340">
    <property type="entry name" value="B3_DNA-bd"/>
</dbReference>
<dbReference type="Gene3D" id="2.40.330.10">
    <property type="entry name" value="DNA-binding pseudobarrel domain"/>
    <property type="match status" value="1"/>
</dbReference>
<dbReference type="EMBL" id="PGOL01004664">
    <property type="protein sequence ID" value="PKI36885.1"/>
    <property type="molecule type" value="Genomic_DNA"/>
</dbReference>
<feature type="domain" description="TF-B3" evidence="6">
    <location>
        <begin position="69"/>
        <end position="143"/>
    </location>
</feature>
<accession>A0A2I0HYV4</accession>
<comment type="subcellular location">
    <subcellularLocation>
        <location evidence="1">Nucleus</location>
    </subcellularLocation>
</comment>
<evidence type="ECO:0000256" key="1">
    <source>
        <dbReference type="ARBA" id="ARBA00004123"/>
    </source>
</evidence>
<dbReference type="SUPFAM" id="SSF101936">
    <property type="entry name" value="DNA-binding pseudobarrel domain"/>
    <property type="match status" value="1"/>
</dbReference>
<dbReference type="Pfam" id="PF02362">
    <property type="entry name" value="B3"/>
    <property type="match status" value="1"/>
</dbReference>
<reference evidence="7 8" key="1">
    <citation type="submission" date="2017-11" db="EMBL/GenBank/DDBJ databases">
        <title>De-novo sequencing of pomegranate (Punica granatum L.) genome.</title>
        <authorList>
            <person name="Akparov Z."/>
            <person name="Amiraslanov A."/>
            <person name="Hajiyeva S."/>
            <person name="Abbasov M."/>
            <person name="Kaur K."/>
            <person name="Hamwieh A."/>
            <person name="Solovyev V."/>
            <person name="Salamov A."/>
            <person name="Braich B."/>
            <person name="Kosarev P."/>
            <person name="Mahmoud A."/>
            <person name="Hajiyev E."/>
            <person name="Babayeva S."/>
            <person name="Izzatullayeva V."/>
            <person name="Mammadov A."/>
            <person name="Mammadov A."/>
            <person name="Sharifova S."/>
            <person name="Ojaghi J."/>
            <person name="Eynullazada K."/>
            <person name="Bayramov B."/>
            <person name="Abdulazimova A."/>
            <person name="Shahmuradov I."/>
        </authorList>
    </citation>
    <scope>NUCLEOTIDE SEQUENCE [LARGE SCALE GENOMIC DNA]</scope>
    <source>
        <strain evidence="8">cv. AG2017</strain>
        <tissue evidence="7">Leaf</tissue>
    </source>
</reference>
<dbReference type="InterPro" id="IPR015300">
    <property type="entry name" value="DNA-bd_pseudobarrel_sf"/>
</dbReference>
<evidence type="ECO:0000256" key="2">
    <source>
        <dbReference type="ARBA" id="ARBA00023015"/>
    </source>
</evidence>
<evidence type="ECO:0000256" key="5">
    <source>
        <dbReference type="ARBA" id="ARBA00023242"/>
    </source>
</evidence>
<dbReference type="PROSITE" id="PS50863">
    <property type="entry name" value="B3"/>
    <property type="match status" value="1"/>
</dbReference>
<evidence type="ECO:0000313" key="7">
    <source>
        <dbReference type="EMBL" id="PKI36885.1"/>
    </source>
</evidence>
<organism evidence="7 8">
    <name type="scientific">Punica granatum</name>
    <name type="common">Pomegranate</name>
    <dbReference type="NCBI Taxonomy" id="22663"/>
    <lineage>
        <taxon>Eukaryota</taxon>
        <taxon>Viridiplantae</taxon>
        <taxon>Streptophyta</taxon>
        <taxon>Embryophyta</taxon>
        <taxon>Tracheophyta</taxon>
        <taxon>Spermatophyta</taxon>
        <taxon>Magnoliopsida</taxon>
        <taxon>eudicotyledons</taxon>
        <taxon>Gunneridae</taxon>
        <taxon>Pentapetalae</taxon>
        <taxon>rosids</taxon>
        <taxon>malvids</taxon>
        <taxon>Myrtales</taxon>
        <taxon>Lythraceae</taxon>
        <taxon>Punica</taxon>
    </lineage>
</organism>
<gene>
    <name evidence="7" type="ORF">CRG98_042727</name>
</gene>
<evidence type="ECO:0000256" key="3">
    <source>
        <dbReference type="ARBA" id="ARBA00023125"/>
    </source>
</evidence>
<dbReference type="GO" id="GO:0005634">
    <property type="term" value="C:nucleus"/>
    <property type="evidence" value="ECO:0007669"/>
    <property type="project" value="UniProtKB-SubCell"/>
</dbReference>
<evidence type="ECO:0000256" key="4">
    <source>
        <dbReference type="ARBA" id="ARBA00023163"/>
    </source>
</evidence>